<sequence>MGVVRREVSDRTIFGKFVKWTFIAFNILMIFWVIAGFNVASETMQDTVNDAEKAGAAIGSTIGMGMIVILWALGDIILGMFVLFTRRKKIIETEDQR</sequence>
<organism evidence="2 3">
    <name type="scientific">Sphingorhabdus rigui</name>
    <dbReference type="NCBI Taxonomy" id="1282858"/>
    <lineage>
        <taxon>Bacteria</taxon>
        <taxon>Pseudomonadati</taxon>
        <taxon>Pseudomonadota</taxon>
        <taxon>Alphaproteobacteria</taxon>
        <taxon>Sphingomonadales</taxon>
        <taxon>Sphingomonadaceae</taxon>
        <taxon>Sphingorhabdus</taxon>
    </lineage>
</organism>
<dbReference type="AlphaFoldDB" id="A0A840B1T0"/>
<evidence type="ECO:0000313" key="2">
    <source>
        <dbReference type="EMBL" id="MBB3942850.1"/>
    </source>
</evidence>
<dbReference type="RefSeq" id="WP_183940783.1">
    <property type="nucleotide sequence ID" value="NZ_BAABBG010000023.1"/>
</dbReference>
<keyword evidence="1" id="KW-0812">Transmembrane</keyword>
<keyword evidence="1" id="KW-1133">Transmembrane helix</keyword>
<keyword evidence="3" id="KW-1185">Reference proteome</keyword>
<protein>
    <submittedName>
        <fullName evidence="2">Uncharacterized protein</fullName>
    </submittedName>
</protein>
<proteinExistence type="predicted"/>
<feature type="transmembrane region" description="Helical" evidence="1">
    <location>
        <begin position="20"/>
        <end position="41"/>
    </location>
</feature>
<dbReference type="Proteomes" id="UP000581447">
    <property type="component" value="Unassembled WGS sequence"/>
</dbReference>
<gene>
    <name evidence="2" type="ORF">GGR91_001072</name>
</gene>
<evidence type="ECO:0000313" key="3">
    <source>
        <dbReference type="Proteomes" id="UP000581447"/>
    </source>
</evidence>
<accession>A0A840B1T0</accession>
<dbReference type="EMBL" id="JACIEA010000001">
    <property type="protein sequence ID" value="MBB3942850.1"/>
    <property type="molecule type" value="Genomic_DNA"/>
</dbReference>
<name>A0A840B1T0_9SPHN</name>
<feature type="transmembrane region" description="Helical" evidence="1">
    <location>
        <begin position="61"/>
        <end position="84"/>
    </location>
</feature>
<comment type="caution">
    <text evidence="2">The sequence shown here is derived from an EMBL/GenBank/DDBJ whole genome shotgun (WGS) entry which is preliminary data.</text>
</comment>
<reference evidence="2 3" key="1">
    <citation type="submission" date="2020-08" db="EMBL/GenBank/DDBJ databases">
        <title>Genomic Encyclopedia of Type Strains, Phase IV (KMG-IV): sequencing the most valuable type-strain genomes for metagenomic binning, comparative biology and taxonomic classification.</title>
        <authorList>
            <person name="Goeker M."/>
        </authorList>
    </citation>
    <scope>NUCLEOTIDE SEQUENCE [LARGE SCALE GENOMIC DNA]</scope>
    <source>
        <strain evidence="2 3">DSM 29050</strain>
    </source>
</reference>
<keyword evidence="1" id="KW-0472">Membrane</keyword>
<evidence type="ECO:0000256" key="1">
    <source>
        <dbReference type="SAM" id="Phobius"/>
    </source>
</evidence>